<gene>
    <name evidence="3" type="ORF">CLV72_10130</name>
</gene>
<feature type="compositionally biased region" description="Acidic residues" evidence="1">
    <location>
        <begin position="57"/>
        <end position="67"/>
    </location>
</feature>
<dbReference type="OrthoDB" id="4721670at2"/>
<dbReference type="Proteomes" id="UP000237846">
    <property type="component" value="Unassembled WGS sequence"/>
</dbReference>
<dbReference type="AlphaFoldDB" id="A0A2T0QC23"/>
<feature type="compositionally biased region" description="Low complexity" evidence="1">
    <location>
        <begin position="35"/>
        <end position="56"/>
    </location>
</feature>
<feature type="chain" id="PRO_5038816429" description="Subtilisin inhibitor-like" evidence="2">
    <location>
        <begin position="26"/>
        <end position="195"/>
    </location>
</feature>
<proteinExistence type="predicted"/>
<evidence type="ECO:0008006" key="5">
    <source>
        <dbReference type="Google" id="ProtNLM"/>
    </source>
</evidence>
<accession>A0A2T0QC23</accession>
<keyword evidence="2" id="KW-0732">Signal</keyword>
<dbReference type="EMBL" id="PVZC01000001">
    <property type="protein sequence ID" value="PRY01448.1"/>
    <property type="molecule type" value="Genomic_DNA"/>
</dbReference>
<feature type="region of interest" description="Disordered" evidence="1">
    <location>
        <begin position="28"/>
        <end position="108"/>
    </location>
</feature>
<comment type="caution">
    <text evidence="3">The sequence shown here is derived from an EMBL/GenBank/DDBJ whole genome shotgun (WGS) entry which is preliminary data.</text>
</comment>
<feature type="signal peptide" evidence="2">
    <location>
        <begin position="1"/>
        <end position="25"/>
    </location>
</feature>
<dbReference type="PROSITE" id="PS51257">
    <property type="entry name" value="PROKAR_LIPOPROTEIN"/>
    <property type="match status" value="1"/>
</dbReference>
<evidence type="ECO:0000256" key="2">
    <source>
        <dbReference type="SAM" id="SignalP"/>
    </source>
</evidence>
<dbReference type="RefSeq" id="WP_106237138.1">
    <property type="nucleotide sequence ID" value="NZ_PVZC01000001.1"/>
</dbReference>
<keyword evidence="4" id="KW-1185">Reference proteome</keyword>
<evidence type="ECO:0000313" key="3">
    <source>
        <dbReference type="EMBL" id="PRY01448.1"/>
    </source>
</evidence>
<evidence type="ECO:0000256" key="1">
    <source>
        <dbReference type="SAM" id="MobiDB-lite"/>
    </source>
</evidence>
<reference evidence="3 4" key="1">
    <citation type="submission" date="2018-03" db="EMBL/GenBank/DDBJ databases">
        <title>Genomic Encyclopedia of Archaeal and Bacterial Type Strains, Phase II (KMG-II): from individual species to whole genera.</title>
        <authorList>
            <person name="Goeker M."/>
        </authorList>
    </citation>
    <scope>NUCLEOTIDE SEQUENCE [LARGE SCALE GENOMIC DNA]</scope>
    <source>
        <strain evidence="3 4">DSM 45601</strain>
    </source>
</reference>
<name>A0A2T0QC23_9ACTN</name>
<protein>
    <recommendedName>
        <fullName evidence="5">Subtilisin inhibitor-like</fullName>
    </recommendedName>
</protein>
<evidence type="ECO:0000313" key="4">
    <source>
        <dbReference type="Proteomes" id="UP000237846"/>
    </source>
</evidence>
<organism evidence="3 4">
    <name type="scientific">Allonocardiopsis opalescens</name>
    <dbReference type="NCBI Taxonomy" id="1144618"/>
    <lineage>
        <taxon>Bacteria</taxon>
        <taxon>Bacillati</taxon>
        <taxon>Actinomycetota</taxon>
        <taxon>Actinomycetes</taxon>
        <taxon>Streptosporangiales</taxon>
        <taxon>Allonocardiopsis</taxon>
    </lineage>
</organism>
<sequence length="195" mass="18869">MASSGKGSRRVWAAGLAAAALAAAAGCGAGGAAGEGAPSAAPTVPTASPEVSASAEPSDEPSGEASEESGGGESAVQALEADGSCGLVDNPGAGAGGGASQAPSNTGEVLNPADYEQFKVWIDSGEVGCEEALLVVESYYHEPPDAAQGDSGITEVDGWLCGAVTQPITGVAGRIAGCQSDEGYIVVTTPDAWSL</sequence>